<keyword evidence="3" id="KW-1185">Reference proteome</keyword>
<dbReference type="Pfam" id="PF04964">
    <property type="entry name" value="Flp_Fap"/>
    <property type="match status" value="1"/>
</dbReference>
<dbReference type="Proteomes" id="UP000016569">
    <property type="component" value="Unassembled WGS sequence"/>
</dbReference>
<evidence type="ECO:0000313" key="2">
    <source>
        <dbReference type="EMBL" id="GAD58120.1"/>
    </source>
</evidence>
<evidence type="ECO:0000313" key="3">
    <source>
        <dbReference type="Proteomes" id="UP000016569"/>
    </source>
</evidence>
<dbReference type="EMBL" id="BATC01000004">
    <property type="protein sequence ID" value="GAD58120.1"/>
    <property type="molecule type" value="Genomic_DNA"/>
</dbReference>
<comment type="caution">
    <text evidence="2">The sequence shown here is derived from an EMBL/GenBank/DDBJ whole genome shotgun (WGS) entry which is preliminary data.</text>
</comment>
<feature type="transmembrane region" description="Helical" evidence="1">
    <location>
        <begin position="20"/>
        <end position="39"/>
    </location>
</feature>
<accession>A0A8E0KJR3</accession>
<sequence>MKRFVRRLASDERGATAIEYGLICALIFLVIIGAVTLFGETATNVFIGAANAVSGAASGG</sequence>
<dbReference type="InterPro" id="IPR007047">
    <property type="entry name" value="Flp_Fap"/>
</dbReference>
<dbReference type="AlphaFoldDB" id="A0A8E0KJR3"/>
<keyword evidence="1" id="KW-1133">Transmembrane helix</keyword>
<name>A0A8E0KJR3_9CAUL</name>
<keyword evidence="1" id="KW-0812">Transmembrane</keyword>
<gene>
    <name evidence="2" type="ORF">MBEBAB_0370</name>
</gene>
<dbReference type="OrthoDB" id="5325135at2"/>
<proteinExistence type="predicted"/>
<evidence type="ECO:0000256" key="1">
    <source>
        <dbReference type="SAM" id="Phobius"/>
    </source>
</evidence>
<protein>
    <submittedName>
        <fullName evidence="2">Flp pilus assembly protein, pilin flp</fullName>
    </submittedName>
</protein>
<keyword evidence="1" id="KW-0472">Membrane</keyword>
<dbReference type="RefSeq" id="WP_021696216.1">
    <property type="nucleotide sequence ID" value="NZ_BATC01000004.1"/>
</dbReference>
<reference evidence="3" key="1">
    <citation type="journal article" date="2013" name="Genome Announc.">
        <title>Draft Genome Sequence of the Dimorphic Prosthecate Bacterium Brevundimonas abyssalis TAR-001T.</title>
        <authorList>
            <person name="Tsubouchi T."/>
            <person name="Nishi S."/>
            <person name="Usui K."/>
            <person name="Shimane Y."/>
            <person name="Takaki Y."/>
            <person name="Maruyama T."/>
            <person name="Hatada Y."/>
        </authorList>
    </citation>
    <scope>NUCLEOTIDE SEQUENCE [LARGE SCALE GENOMIC DNA]</scope>
    <source>
        <strain evidence="3">TAR-001</strain>
    </source>
</reference>
<organism evidence="2 3">
    <name type="scientific">Brevundimonas abyssalis TAR-001</name>
    <dbReference type="NCBI Taxonomy" id="1391729"/>
    <lineage>
        <taxon>Bacteria</taxon>
        <taxon>Pseudomonadati</taxon>
        <taxon>Pseudomonadota</taxon>
        <taxon>Alphaproteobacteria</taxon>
        <taxon>Caulobacterales</taxon>
        <taxon>Caulobacteraceae</taxon>
        <taxon>Brevundimonas</taxon>
    </lineage>
</organism>